<keyword evidence="5" id="KW-1185">Reference proteome</keyword>
<dbReference type="SMART" id="SM01119">
    <property type="entry name" value="D-ser_dehydrat"/>
    <property type="match status" value="1"/>
</dbReference>
<protein>
    <submittedName>
        <fullName evidence="4">Amino acid deaminase</fullName>
    </submittedName>
</protein>
<proteinExistence type="inferred from homology"/>
<dbReference type="Gene3D" id="3.20.20.10">
    <property type="entry name" value="Alanine racemase"/>
    <property type="match status" value="1"/>
</dbReference>
<dbReference type="InterPro" id="IPR001608">
    <property type="entry name" value="Ala_racemase_N"/>
</dbReference>
<reference evidence="4 5" key="1">
    <citation type="submission" date="2015-10" db="EMBL/GenBank/DDBJ databases">
        <title>Draft genome sequence of Streptomyces longwoodensis DSM 41677, type strain for the species Streptomyces longwoodensis.</title>
        <authorList>
            <person name="Ruckert C."/>
            <person name="Winkler A."/>
            <person name="Kalinowski J."/>
            <person name="Kampfer P."/>
            <person name="Glaeser S."/>
        </authorList>
    </citation>
    <scope>NUCLEOTIDE SEQUENCE [LARGE SCALE GENOMIC DNA]</scope>
    <source>
        <strain evidence="4 5">DSM 41677</strain>
    </source>
</reference>
<dbReference type="InterPro" id="IPR042208">
    <property type="entry name" value="D-ser_dehydrat-like_sf"/>
</dbReference>
<accession>A0A124HQ65</accession>
<dbReference type="SUPFAM" id="SSF51419">
    <property type="entry name" value="PLP-binding barrel"/>
    <property type="match status" value="1"/>
</dbReference>
<feature type="domain" description="D-serine dehydratase-like" evidence="3">
    <location>
        <begin position="312"/>
        <end position="408"/>
    </location>
</feature>
<evidence type="ECO:0000259" key="3">
    <source>
        <dbReference type="SMART" id="SM01119"/>
    </source>
</evidence>
<dbReference type="AlphaFoldDB" id="A0A124HQ65"/>
<dbReference type="CDD" id="cd06818">
    <property type="entry name" value="PLPDE_III_cryptic_DSD"/>
    <property type="match status" value="1"/>
</dbReference>
<keyword evidence="2" id="KW-0456">Lyase</keyword>
<name>A0A124HQ65_9ACTN</name>
<dbReference type="Pfam" id="PF14031">
    <property type="entry name" value="D-ser_dehydrat"/>
    <property type="match status" value="1"/>
</dbReference>
<sequence length="421" mass="45338">MSSDAVARLADERVDHRFKGLPPDADGLTVGELAGRRRNLFTDGFATPVLALSAERLEHNLALMETYAARHGLAFAPHGKTTMAPQLFRRQLERGAWGITLAVPHQVRVARAFGVRRVFLANELVDPAALRWIAAELAADPDFRFVCYVDSVRGVALMDAALTGAARPVDVVVELAAGEGARTGVRTEAECVAVADAVAAAPTLRLVGVAGYEGEVPRATPERVHAWLRQLVGLAVDFDAAGRFAGLDEIVVSAGGSAWFDAVADVFASLPGLSAPVLKLLRSGAYVSHDDGHYRRLTPFNRVPEEGALEPAFRLWAQVVSRPSPEQAFLNAGKRDAAYDLDLPVAQVVRRDGTERPATGVEVTALSDQHTWLRTGPEADLEVGDWVGLGLSHPCTSFDKWPLIPLAEADGTVVDYIRTFF</sequence>
<evidence type="ECO:0000313" key="4">
    <source>
        <dbReference type="EMBL" id="KUN34362.1"/>
    </source>
</evidence>
<comment type="caution">
    <text evidence="4">The sequence shown here is derived from an EMBL/GenBank/DDBJ whole genome shotgun (WGS) entry which is preliminary data.</text>
</comment>
<dbReference type="InterPro" id="IPR026956">
    <property type="entry name" value="D-ser_dehydrat-like_dom"/>
</dbReference>
<dbReference type="InterPro" id="IPR029066">
    <property type="entry name" value="PLP-binding_barrel"/>
</dbReference>
<dbReference type="Pfam" id="PF01168">
    <property type="entry name" value="Ala_racemase_N"/>
    <property type="match status" value="1"/>
</dbReference>
<dbReference type="Gene3D" id="2.40.37.20">
    <property type="entry name" value="D-serine dehydratase-like domain"/>
    <property type="match status" value="1"/>
</dbReference>
<organism evidence="4 5">
    <name type="scientific">Streptomyces longwoodensis</name>
    <dbReference type="NCBI Taxonomy" id="68231"/>
    <lineage>
        <taxon>Bacteria</taxon>
        <taxon>Bacillati</taxon>
        <taxon>Actinomycetota</taxon>
        <taxon>Actinomycetes</taxon>
        <taxon>Kitasatosporales</taxon>
        <taxon>Streptomycetaceae</taxon>
        <taxon>Streptomyces</taxon>
    </lineage>
</organism>
<dbReference type="PANTHER" id="PTHR28004:SF8">
    <property type="entry name" value="D-SERINE DEAMINASE"/>
    <property type="match status" value="1"/>
</dbReference>
<dbReference type="RefSeq" id="WP_067239868.1">
    <property type="nucleotide sequence ID" value="NZ_KQ948561.1"/>
</dbReference>
<dbReference type="PANTHER" id="PTHR28004">
    <property type="entry name" value="ZGC:162816-RELATED"/>
    <property type="match status" value="1"/>
</dbReference>
<comment type="similarity">
    <text evidence="1">Belongs to the DSD1 family.</text>
</comment>
<gene>
    <name evidence="4" type="ORF">AQJ30_29100</name>
</gene>
<evidence type="ECO:0000256" key="2">
    <source>
        <dbReference type="ARBA" id="ARBA00023239"/>
    </source>
</evidence>
<dbReference type="InterPro" id="IPR051466">
    <property type="entry name" value="D-amino_acid_metab_enzyme"/>
</dbReference>
<dbReference type="EMBL" id="LMWS01000039">
    <property type="protein sequence ID" value="KUN34362.1"/>
    <property type="molecule type" value="Genomic_DNA"/>
</dbReference>
<dbReference type="Proteomes" id="UP000053271">
    <property type="component" value="Unassembled WGS sequence"/>
</dbReference>
<evidence type="ECO:0000256" key="1">
    <source>
        <dbReference type="ARBA" id="ARBA00005323"/>
    </source>
</evidence>
<dbReference type="GO" id="GO:0016829">
    <property type="term" value="F:lyase activity"/>
    <property type="evidence" value="ECO:0007669"/>
    <property type="project" value="UniProtKB-KW"/>
</dbReference>
<dbReference type="GeneID" id="91428638"/>
<dbReference type="STRING" id="68231.AQJ30_29100"/>
<evidence type="ECO:0000313" key="5">
    <source>
        <dbReference type="Proteomes" id="UP000053271"/>
    </source>
</evidence>